<evidence type="ECO:0000256" key="4">
    <source>
        <dbReference type="ARBA" id="ARBA00023136"/>
    </source>
</evidence>
<feature type="transmembrane region" description="Helical" evidence="5">
    <location>
        <begin position="134"/>
        <end position="152"/>
    </location>
</feature>
<reference evidence="6 7" key="1">
    <citation type="submission" date="2019-04" db="EMBL/GenBank/DDBJ databases">
        <title>Friends and foes A comparative genomics study of 23 Aspergillus species from section Flavi.</title>
        <authorList>
            <consortium name="DOE Joint Genome Institute"/>
            <person name="Kjaerbolling I."/>
            <person name="Vesth T."/>
            <person name="Frisvad J.C."/>
            <person name="Nybo J.L."/>
            <person name="Theobald S."/>
            <person name="Kildgaard S."/>
            <person name="Isbrandt T."/>
            <person name="Kuo A."/>
            <person name="Sato A."/>
            <person name="Lyhne E.K."/>
            <person name="Kogle M.E."/>
            <person name="Wiebenga A."/>
            <person name="Kun R.S."/>
            <person name="Lubbers R.J."/>
            <person name="Makela M.R."/>
            <person name="Barry K."/>
            <person name="Chovatia M."/>
            <person name="Clum A."/>
            <person name="Daum C."/>
            <person name="Haridas S."/>
            <person name="He G."/>
            <person name="LaButti K."/>
            <person name="Lipzen A."/>
            <person name="Mondo S."/>
            <person name="Riley R."/>
            <person name="Salamov A."/>
            <person name="Simmons B.A."/>
            <person name="Magnuson J.K."/>
            <person name="Henrissat B."/>
            <person name="Mortensen U.H."/>
            <person name="Larsen T.O."/>
            <person name="Devries R.P."/>
            <person name="Grigoriev I.V."/>
            <person name="Machida M."/>
            <person name="Baker S.E."/>
            <person name="Andersen M.R."/>
        </authorList>
    </citation>
    <scope>NUCLEOTIDE SEQUENCE [LARGE SCALE GENOMIC DNA]</scope>
    <source>
        <strain evidence="6 7">CBS 117625</strain>
    </source>
</reference>
<dbReference type="EMBL" id="ML743579">
    <property type="protein sequence ID" value="KAE8137184.1"/>
    <property type="molecule type" value="Genomic_DNA"/>
</dbReference>
<evidence type="ECO:0000256" key="1">
    <source>
        <dbReference type="ARBA" id="ARBA00004141"/>
    </source>
</evidence>
<evidence type="ECO:0000256" key="5">
    <source>
        <dbReference type="SAM" id="Phobius"/>
    </source>
</evidence>
<evidence type="ECO:0000256" key="2">
    <source>
        <dbReference type="ARBA" id="ARBA00022692"/>
    </source>
</evidence>
<dbReference type="PANTHER" id="PTHR23501">
    <property type="entry name" value="MAJOR FACILITATOR SUPERFAMILY"/>
    <property type="match status" value="1"/>
</dbReference>
<comment type="subcellular location">
    <subcellularLocation>
        <location evidence="1">Membrane</location>
        <topology evidence="1">Multi-pass membrane protein</topology>
    </subcellularLocation>
</comment>
<dbReference type="InterPro" id="IPR036259">
    <property type="entry name" value="MFS_trans_sf"/>
</dbReference>
<dbReference type="GO" id="GO:0005886">
    <property type="term" value="C:plasma membrane"/>
    <property type="evidence" value="ECO:0007669"/>
    <property type="project" value="TreeGrafter"/>
</dbReference>
<keyword evidence="7" id="KW-1185">Reference proteome</keyword>
<dbReference type="PANTHER" id="PTHR23501:SF198">
    <property type="entry name" value="AZOLE RESISTANCE PROTEIN 1-RELATED"/>
    <property type="match status" value="1"/>
</dbReference>
<name>A0A5N6SVP9_ASPPS</name>
<protein>
    <recommendedName>
        <fullName evidence="8">Major facilitator superfamily domain-containing protein</fullName>
    </recommendedName>
</protein>
<keyword evidence="4 5" id="KW-0472">Membrane</keyword>
<proteinExistence type="predicted"/>
<dbReference type="GeneID" id="43638870"/>
<dbReference type="OrthoDB" id="5215911at2759"/>
<dbReference type="Proteomes" id="UP000325672">
    <property type="component" value="Unassembled WGS sequence"/>
</dbReference>
<dbReference type="RefSeq" id="XP_031913247.1">
    <property type="nucleotide sequence ID" value="XM_032054660.1"/>
</dbReference>
<sequence>MLLGSTMMAIGFGFLTSFTPRTIYSAWIGWQVMLSIGIGLAFPQPWSATQTALDAKDIPVGMAAVGFSISIGAAISISVSQNIFTNLLREGLSSVPSLDVDDVIEQGATGFLKNVPASENERVIDIYNSAVTRAFWAAVAAACVGLMAALCMK</sequence>
<dbReference type="GO" id="GO:0022857">
    <property type="term" value="F:transmembrane transporter activity"/>
    <property type="evidence" value="ECO:0007669"/>
    <property type="project" value="TreeGrafter"/>
</dbReference>
<keyword evidence="3 5" id="KW-1133">Transmembrane helix</keyword>
<gene>
    <name evidence="6" type="ORF">BDV38DRAFT_247408</name>
</gene>
<evidence type="ECO:0008006" key="8">
    <source>
        <dbReference type="Google" id="ProtNLM"/>
    </source>
</evidence>
<dbReference type="AlphaFoldDB" id="A0A5N6SVP9"/>
<keyword evidence="2 5" id="KW-0812">Transmembrane</keyword>
<accession>A0A5N6SVP9</accession>
<evidence type="ECO:0000313" key="6">
    <source>
        <dbReference type="EMBL" id="KAE8137184.1"/>
    </source>
</evidence>
<evidence type="ECO:0000313" key="7">
    <source>
        <dbReference type="Proteomes" id="UP000325672"/>
    </source>
</evidence>
<organism evidence="6 7">
    <name type="scientific">Aspergillus pseudotamarii</name>
    <dbReference type="NCBI Taxonomy" id="132259"/>
    <lineage>
        <taxon>Eukaryota</taxon>
        <taxon>Fungi</taxon>
        <taxon>Dikarya</taxon>
        <taxon>Ascomycota</taxon>
        <taxon>Pezizomycotina</taxon>
        <taxon>Eurotiomycetes</taxon>
        <taxon>Eurotiomycetidae</taxon>
        <taxon>Eurotiales</taxon>
        <taxon>Aspergillaceae</taxon>
        <taxon>Aspergillus</taxon>
        <taxon>Aspergillus subgen. Circumdati</taxon>
    </lineage>
</organism>
<feature type="transmembrane region" description="Helical" evidence="5">
    <location>
        <begin position="23"/>
        <end position="42"/>
    </location>
</feature>
<dbReference type="SUPFAM" id="SSF103473">
    <property type="entry name" value="MFS general substrate transporter"/>
    <property type="match status" value="1"/>
</dbReference>
<evidence type="ECO:0000256" key="3">
    <source>
        <dbReference type="ARBA" id="ARBA00022989"/>
    </source>
</evidence>
<feature type="transmembrane region" description="Helical" evidence="5">
    <location>
        <begin position="63"/>
        <end position="84"/>
    </location>
</feature>